<sequence>MSAEQPSVWSEERTLLAHSFQGTGSAPLLCADRSPFTSAHCYRFMATRSLLSAKKLSLGLRAAIDGRGGLLQKMRAKGRAADRADVYVQIYCPVEE</sequence>
<comment type="caution">
    <text evidence="1">The sequence shown here is derived from an EMBL/GenBank/DDBJ whole genome shotgun (WGS) entry which is preliminary data.</text>
</comment>
<reference evidence="1 2" key="1">
    <citation type="submission" date="2019-03" db="EMBL/GenBank/DDBJ databases">
        <title>First draft genome of Liparis tanakae, snailfish: a comprehensive survey of snailfish specific genes.</title>
        <authorList>
            <person name="Kim W."/>
            <person name="Song I."/>
            <person name="Jeong J.-H."/>
            <person name="Kim D."/>
            <person name="Kim S."/>
            <person name="Ryu S."/>
            <person name="Song J.Y."/>
            <person name="Lee S.K."/>
        </authorList>
    </citation>
    <scope>NUCLEOTIDE SEQUENCE [LARGE SCALE GENOMIC DNA]</scope>
    <source>
        <tissue evidence="1">Muscle</tissue>
    </source>
</reference>
<name>A0A4Z2J4B2_9TELE</name>
<evidence type="ECO:0000313" key="1">
    <source>
        <dbReference type="EMBL" id="TNN85020.1"/>
    </source>
</evidence>
<dbReference type="Proteomes" id="UP000314294">
    <property type="component" value="Unassembled WGS sequence"/>
</dbReference>
<dbReference type="AlphaFoldDB" id="A0A4Z2J4B2"/>
<organism evidence="1 2">
    <name type="scientific">Liparis tanakae</name>
    <name type="common">Tanaka's snailfish</name>
    <dbReference type="NCBI Taxonomy" id="230148"/>
    <lineage>
        <taxon>Eukaryota</taxon>
        <taxon>Metazoa</taxon>
        <taxon>Chordata</taxon>
        <taxon>Craniata</taxon>
        <taxon>Vertebrata</taxon>
        <taxon>Euteleostomi</taxon>
        <taxon>Actinopterygii</taxon>
        <taxon>Neopterygii</taxon>
        <taxon>Teleostei</taxon>
        <taxon>Neoteleostei</taxon>
        <taxon>Acanthomorphata</taxon>
        <taxon>Eupercaria</taxon>
        <taxon>Perciformes</taxon>
        <taxon>Cottioidei</taxon>
        <taxon>Cottales</taxon>
        <taxon>Liparidae</taxon>
        <taxon>Liparis</taxon>
    </lineage>
</organism>
<keyword evidence="2" id="KW-1185">Reference proteome</keyword>
<protein>
    <submittedName>
        <fullName evidence="1">Uncharacterized protein</fullName>
    </submittedName>
</protein>
<proteinExistence type="predicted"/>
<dbReference type="EMBL" id="SRLO01000023">
    <property type="protein sequence ID" value="TNN85020.1"/>
    <property type="molecule type" value="Genomic_DNA"/>
</dbReference>
<evidence type="ECO:0000313" key="2">
    <source>
        <dbReference type="Proteomes" id="UP000314294"/>
    </source>
</evidence>
<accession>A0A4Z2J4B2</accession>
<gene>
    <name evidence="1" type="ORF">EYF80_004674</name>
</gene>